<dbReference type="EMBL" id="KT387800">
    <property type="protein sequence ID" value="AMB21620.1"/>
    <property type="molecule type" value="Genomic_DNA"/>
</dbReference>
<evidence type="ECO:0000313" key="2">
    <source>
        <dbReference type="EMBL" id="AKC01998.1"/>
    </source>
</evidence>
<sequence length="237" mass="27746">MTDDPSGGRCFPYLDDTQNQVHPSLRDTLMRALRRCPRNEVQPCLTWKLENGTIHVSVTPWEETCAQTLRFLRGCAYHRLKPPDNLWGLLSWLLDQAKLIPSNHQTLLYMQTLYRCMEKFSTFVEHKPKLNNIDCDALDVYFGIKHRHTKQRTDSIIECFDDSELKRIYKDHCELTELDQRQSFVNGMVIEGVQCTIQFLLPKSQDTIVDMEGAHQEDESPKPVWHNLIVRLGNIMW</sequence>
<evidence type="ECO:0000313" key="6">
    <source>
        <dbReference type="Proteomes" id="UP000126788"/>
    </source>
</evidence>
<organism evidence="1 5">
    <name type="scientific">Cyprinid herpesvirus 2</name>
    <name type="common">CyHV-2</name>
    <dbReference type="NCBI Taxonomy" id="317878"/>
    <lineage>
        <taxon>Viruses</taxon>
        <taxon>Duplodnaviria</taxon>
        <taxon>Heunggongvirae</taxon>
        <taxon>Peploviricota</taxon>
        <taxon>Herviviricetes</taxon>
        <taxon>Herpesvirales</taxon>
        <taxon>Alloherpesviridae</taxon>
        <taxon>Cyvirus</taxon>
        <taxon>Cyvirus cyprinidallo2</taxon>
    </lineage>
</organism>
<reference evidence="1 5" key="1">
    <citation type="journal article" date="2013" name="J. Virol.">
        <title>Comparative genomics of carp herpesviruses.</title>
        <authorList>
            <person name="Davison A.J."/>
            <person name="Kurobe T."/>
            <person name="Gatherer D."/>
            <person name="Cunningham C."/>
            <person name="Korf I."/>
            <person name="Fukuda H."/>
            <person name="Hedrick R.P."/>
            <person name="Waltzek T.B."/>
        </authorList>
    </citation>
    <scope>NUCLEOTIDE SEQUENCE [LARGE SCALE GENOMIC DNA]</scope>
    <source>
        <strain evidence="1">ST-J1</strain>
    </source>
</reference>
<dbReference type="GeneID" id="14011446"/>
<reference evidence="3 7" key="3">
    <citation type="submission" date="2015-08" db="EMBL/GenBank/DDBJ databases">
        <authorList>
            <person name="Babu N.S."/>
            <person name="Beckwith C.J."/>
            <person name="Beseler K.G."/>
            <person name="Brison A."/>
            <person name="Carone J.V."/>
            <person name="Caskin T.P."/>
            <person name="Diamond M."/>
            <person name="Durham M.E."/>
            <person name="Foxe J.M."/>
            <person name="Go M."/>
            <person name="Henderson B.A."/>
            <person name="Jones I.B."/>
            <person name="McGettigan J.A."/>
            <person name="Micheletti S.J."/>
            <person name="Nasrallah M.E."/>
            <person name="Ortiz D."/>
            <person name="Piller C.R."/>
            <person name="Privatt S.R."/>
            <person name="Schneider S.L."/>
            <person name="Sharp S."/>
            <person name="Smith T.C."/>
            <person name="Stanton J.D."/>
            <person name="Ullery H.E."/>
            <person name="Wilson R.J."/>
            <person name="Serrano M.G."/>
            <person name="Buck G."/>
            <person name="Lee V."/>
            <person name="Wang Y."/>
            <person name="Carvalho R."/>
            <person name="Voegtly L."/>
            <person name="Shi R."/>
            <person name="Duckworth R."/>
            <person name="Johnson A."/>
            <person name="Loviza R."/>
            <person name="Walstead R."/>
            <person name="Shah Z."/>
            <person name="Kiflezghi M."/>
            <person name="Wade K."/>
            <person name="Ball S.L."/>
            <person name="Bradley K.W."/>
            <person name="Asai D.J."/>
            <person name="Bowman C.A."/>
            <person name="Russell D.A."/>
            <person name="Pope W.H."/>
            <person name="Jacobs-Sera D."/>
            <person name="Hendrix R.W."/>
            <person name="Hatfull G.F."/>
        </authorList>
    </citation>
    <scope>NUCLEOTIDE SEQUENCE [LARGE SCALE GENOMIC DNA]</scope>
    <source>
        <strain evidence="3">SY</strain>
    </source>
</reference>
<reference evidence="2" key="2">
    <citation type="journal article" date="2015" name="Can. J. Microbiol.">
        <title>Characterization and Prevalence of A New Fatal Genotype CyHV-2 in Mainland China.</title>
        <authorList>
            <person name="Li L."/>
            <person name="Luo Y."/>
            <person name="Gao Z."/>
            <person name="Huang J."/>
            <person name="Zheng X."/>
            <person name="Nie H."/>
            <person name="Zhang J."/>
            <person name="Lin L."/>
            <person name="Yuan J."/>
        </authorList>
    </citation>
    <scope>NUCLEOTIDE SEQUENCE [LARGE SCALE GENOMIC DNA]</scope>
    <source>
        <strain evidence="2">SY-C1</strain>
    </source>
</reference>
<dbReference type="EMBL" id="MN593216">
    <property type="protein sequence ID" value="QIV66867.1"/>
    <property type="molecule type" value="Genomic_DNA"/>
</dbReference>
<dbReference type="Proteomes" id="UP000142765">
    <property type="component" value="Segment"/>
</dbReference>
<dbReference type="Proteomes" id="UP000126788">
    <property type="component" value="Genome"/>
</dbReference>
<keyword evidence="5" id="KW-1185">Reference proteome</keyword>
<dbReference type="RefSeq" id="YP_007003870.1">
    <property type="nucleotide sequence ID" value="NC_019495.1"/>
</dbReference>
<dbReference type="OrthoDB" id="31820at10239"/>
<evidence type="ECO:0000313" key="7">
    <source>
        <dbReference type="Proteomes" id="UP000142765"/>
    </source>
</evidence>
<evidence type="ECO:0000313" key="1">
    <source>
        <dbReference type="EMBL" id="AFJ20484.1"/>
    </source>
</evidence>
<protein>
    <submittedName>
        <fullName evidence="1 3">ORF49</fullName>
    </submittedName>
</protein>
<dbReference type="EMBL" id="JQ815364">
    <property type="protein sequence ID" value="AFJ20484.1"/>
    <property type="molecule type" value="Genomic_DNA"/>
</dbReference>
<name>K7PBF4_CYHV2</name>
<evidence type="ECO:0000313" key="5">
    <source>
        <dbReference type="Proteomes" id="UP000101183"/>
    </source>
</evidence>
<reference evidence="4" key="4">
    <citation type="submission" date="2019-10" db="EMBL/GenBank/DDBJ databases">
        <title>The complete genome of Cyprinid herpesvirus 2, a new strain isolated from Allogynogenetic crucian carp.</title>
        <authorList>
            <person name="Jiang Y."/>
            <person name="Wang H."/>
            <person name="Lu L."/>
        </authorList>
    </citation>
    <scope>NUCLEOTIDE SEQUENCE</scope>
    <source>
        <strain evidence="4">YC-01</strain>
    </source>
</reference>
<evidence type="ECO:0000313" key="3">
    <source>
        <dbReference type="EMBL" id="AMB21620.1"/>
    </source>
</evidence>
<reference evidence="6" key="5">
    <citation type="journal article" date="2022" name="Can. J. Microbiol.">
        <title>Characterization and Prevalence of A New Fatal Genotype CyHV-2 in Mainland China.</title>
        <authorList>
            <person name="Li L."/>
            <person name="Luo Y."/>
            <person name="Gao Z."/>
            <person name="Huang J."/>
            <person name="Zheng X."/>
            <person name="Nie H."/>
            <person name="Zhang J."/>
            <person name="Lin L."/>
            <person name="Yuan J."/>
        </authorList>
    </citation>
    <scope>NUCLEOTIDE SEQUENCE [LARGE SCALE GENOMIC DNA]</scope>
</reference>
<proteinExistence type="predicted"/>
<evidence type="ECO:0000313" key="4">
    <source>
        <dbReference type="EMBL" id="QIV66867.1"/>
    </source>
</evidence>
<dbReference type="Proteomes" id="UP000101183">
    <property type="component" value="Segment"/>
</dbReference>
<accession>K7PBF4</accession>
<dbReference type="EMBL" id="KM200722">
    <property type="protein sequence ID" value="AKC01998.1"/>
    <property type="molecule type" value="Genomic_DNA"/>
</dbReference>
<gene>
    <name evidence="1" type="ORF">CyHV2_ORF49</name>
</gene>
<dbReference type="KEGG" id="vg:14011446"/>